<gene>
    <name evidence="1" type="ORF">POPTR_T144500</name>
</gene>
<proteinExistence type="predicted"/>
<evidence type="ECO:0000313" key="1">
    <source>
        <dbReference type="EMBL" id="PNS22440.1"/>
    </source>
</evidence>
<organism evidence="1">
    <name type="scientific">Populus trichocarpa</name>
    <name type="common">Western balsam poplar</name>
    <name type="synonym">Populus balsamifera subsp. trichocarpa</name>
    <dbReference type="NCBI Taxonomy" id="3694"/>
    <lineage>
        <taxon>Eukaryota</taxon>
        <taxon>Viridiplantae</taxon>
        <taxon>Streptophyta</taxon>
        <taxon>Embryophyta</taxon>
        <taxon>Tracheophyta</taxon>
        <taxon>Spermatophyta</taxon>
        <taxon>Magnoliopsida</taxon>
        <taxon>eudicotyledons</taxon>
        <taxon>Gunneridae</taxon>
        <taxon>Pentapetalae</taxon>
        <taxon>rosids</taxon>
        <taxon>fabids</taxon>
        <taxon>Malpighiales</taxon>
        <taxon>Salicaceae</taxon>
        <taxon>Saliceae</taxon>
        <taxon>Populus</taxon>
    </lineage>
</organism>
<protein>
    <submittedName>
        <fullName evidence="1">Uncharacterized protein</fullName>
    </submittedName>
</protein>
<reference evidence="1" key="2">
    <citation type="submission" date="2017-07" db="EMBL/GenBank/DDBJ databases">
        <title>WGS assembly of Populus trichocarpa.</title>
        <authorList>
            <person name="Tuskan G."/>
            <person name="Difazio S."/>
            <person name="Jansson S."/>
            <person name="Bohlmann J."/>
            <person name="Grigoriev I."/>
            <person name="Hellsten U."/>
            <person name="Putnam N."/>
            <person name="Ralph S."/>
            <person name="Rombauts S."/>
            <person name="Salamov A."/>
            <person name="Schein J."/>
            <person name="Sterck L."/>
            <person name="Aerts A."/>
            <person name="Bhalerao R."/>
            <person name="Bhalerao R."/>
            <person name="Blaudez D."/>
            <person name="Boerjan W."/>
            <person name="Brun A."/>
            <person name="Brunner A."/>
            <person name="Busov V."/>
            <person name="Campbell M."/>
            <person name="Carlson J."/>
            <person name="Chalot M."/>
            <person name="Chapman J."/>
            <person name="Chen G."/>
            <person name="Cooper D."/>
            <person name="Coutinho P."/>
            <person name="Couturier J."/>
            <person name="Covert S."/>
            <person name="Cronk Q."/>
            <person name="Cunningham R."/>
            <person name="Davis J."/>
            <person name="Degroeve S."/>
            <person name="Dejardin A."/>
            <person name="Depamphilis C."/>
            <person name="Detter J."/>
            <person name="Dirks B."/>
            <person name="Dubchak I."/>
            <person name="Duplessis S."/>
            <person name="Ehlting J."/>
            <person name="Ellis B."/>
            <person name="Gendler K."/>
            <person name="Goodstein D."/>
            <person name="Gribskov M."/>
            <person name="Grimwood J."/>
            <person name="Groover A."/>
            <person name="Gunter L."/>
            <person name="Hamberger B."/>
            <person name="Heinze B."/>
            <person name="Helariutta Y."/>
            <person name="Henrissat B."/>
            <person name="Holligan D."/>
            <person name="Holt R."/>
            <person name="Huang W."/>
            <person name="Islam-Faridi N."/>
            <person name="Jones S."/>
            <person name="Jones-Rhoades M."/>
            <person name="Jorgensen R."/>
            <person name="Joshi C."/>
            <person name="Kangasjarvi J."/>
            <person name="Karlsson J."/>
            <person name="Kelleher C."/>
            <person name="Kirkpatrick R."/>
            <person name="Kirst M."/>
            <person name="Kohler A."/>
            <person name="Kalluri U."/>
            <person name="Larimer F."/>
            <person name="Leebens-Mack J."/>
            <person name="Leple J."/>
            <person name="Locascio P."/>
            <person name="Lou Y."/>
            <person name="Lucas S."/>
            <person name="Martin F."/>
            <person name="Montanini B."/>
            <person name="Napoli C."/>
            <person name="Nelson D."/>
            <person name="Nelson C."/>
            <person name="Nieminen K."/>
            <person name="Nilsson O."/>
            <person name="Pereda V."/>
            <person name="Peter G."/>
            <person name="Philippe R."/>
            <person name="Pilate G."/>
            <person name="Poliakov A."/>
            <person name="Razumovskaya J."/>
            <person name="Richardson P."/>
            <person name="Rinaldi C."/>
            <person name="Ritland K."/>
            <person name="Rouze P."/>
            <person name="Ryaboy D."/>
            <person name="Schmutz J."/>
            <person name="Schrader J."/>
            <person name="Segerman B."/>
            <person name="Shin H."/>
            <person name="Siddiqui A."/>
            <person name="Sterky F."/>
            <person name="Terry A."/>
            <person name="Tsai C."/>
            <person name="Uberbacher E."/>
            <person name="Unneberg P."/>
            <person name="Vahala J."/>
            <person name="Wall K."/>
            <person name="Wessler S."/>
            <person name="Yang G."/>
            <person name="Yin T."/>
            <person name="Douglas C."/>
            <person name="Marra M."/>
            <person name="Sandberg G."/>
            <person name="Van De Peer Y."/>
            <person name="Rokhsar D."/>
        </authorList>
    </citation>
    <scope>NUCLEOTIDE SEQUENCE</scope>
    <source>
        <strain evidence="1">Nisqually-1</strain>
    </source>
</reference>
<reference evidence="1" key="1">
    <citation type="journal article" date="2006" name="Science">
        <title>The genome of black cottonwood, Populus trichocarpa (Torr. &amp; Gray).</title>
        <authorList>
            <person name="Tuskan G.A."/>
            <person name="Difazio S."/>
            <person name="Jansson S."/>
            <person name="Bohlmann J."/>
            <person name="Grigoriev I."/>
            <person name="Hellsten U."/>
            <person name="Putnam N."/>
            <person name="Ralph S."/>
            <person name="Rombauts S."/>
            <person name="Salamov A."/>
            <person name="Schein J."/>
            <person name="Sterck L."/>
            <person name="Aerts A."/>
            <person name="Bhalerao R.R."/>
            <person name="Bhalerao R.P."/>
            <person name="Blaudez D."/>
            <person name="Boerjan W."/>
            <person name="Brun A."/>
            <person name="Brunner A."/>
            <person name="Busov V."/>
            <person name="Campbell M."/>
            <person name="Carlson J."/>
            <person name="Chalot M."/>
            <person name="Chapman J."/>
            <person name="Chen G.L."/>
            <person name="Cooper D."/>
            <person name="Coutinho P.M."/>
            <person name="Couturier J."/>
            <person name="Covert S."/>
            <person name="Cronk Q."/>
            <person name="Cunningham R."/>
            <person name="Davis J."/>
            <person name="Degroeve S."/>
            <person name="Dejardin A."/>
            <person name="Depamphilis C."/>
            <person name="Detter J."/>
            <person name="Dirks B."/>
            <person name="Dubchak I."/>
            <person name="Duplessis S."/>
            <person name="Ehlting J."/>
            <person name="Ellis B."/>
            <person name="Gendler K."/>
            <person name="Goodstein D."/>
            <person name="Gribskov M."/>
            <person name="Grimwood J."/>
            <person name="Groover A."/>
            <person name="Gunter L."/>
            <person name="Hamberger B."/>
            <person name="Heinze B."/>
            <person name="Helariutta Y."/>
            <person name="Henrissat B."/>
            <person name="Holligan D."/>
            <person name="Holt R."/>
            <person name="Huang W."/>
            <person name="Islam-Faridi N."/>
            <person name="Jones S."/>
            <person name="Jones-Rhoades M."/>
            <person name="Jorgensen R."/>
            <person name="Joshi C."/>
            <person name="Kangasjarvi J."/>
            <person name="Karlsson J."/>
            <person name="Kelleher C."/>
            <person name="Kirkpatrick R."/>
            <person name="Kirst M."/>
            <person name="Kohler A."/>
            <person name="Kalluri U."/>
            <person name="Larimer F."/>
            <person name="Leebens-Mack J."/>
            <person name="Leple J.C."/>
            <person name="Locascio P."/>
            <person name="Lou Y."/>
            <person name="Lucas S."/>
            <person name="Martin F."/>
            <person name="Montanini B."/>
            <person name="Napoli C."/>
            <person name="Nelson D.R."/>
            <person name="Nelson C."/>
            <person name="Nieminen K."/>
            <person name="Nilsson O."/>
            <person name="Pereda V."/>
            <person name="Peter G."/>
            <person name="Philippe R."/>
            <person name="Pilate G."/>
            <person name="Poliakov A."/>
            <person name="Razumovskaya J."/>
            <person name="Richardson P."/>
            <person name="Rinaldi C."/>
            <person name="Ritland K."/>
            <person name="Rouze P."/>
            <person name="Ryaboy D."/>
            <person name="Schmutz J."/>
            <person name="Schrader J."/>
            <person name="Segerman B."/>
            <person name="Shin H."/>
            <person name="Siddiqui A."/>
            <person name="Sterky F."/>
            <person name="Terry A."/>
            <person name="Tsai C.J."/>
            <person name="Uberbacher E."/>
            <person name="Unneberg P."/>
            <person name="Vahala J."/>
            <person name="Wall K."/>
            <person name="Wessler S."/>
            <person name="Yang G."/>
            <person name="Yin T."/>
            <person name="Douglas C."/>
            <person name="Marra M."/>
            <person name="Sandberg G."/>
            <person name="Van de Peer Y."/>
            <person name="Rokhsar D."/>
        </authorList>
    </citation>
    <scope>NUCLEOTIDE SEQUENCE [LARGE SCALE GENOMIC DNA]</scope>
    <source>
        <strain evidence="1">Nisqually-1</strain>
    </source>
</reference>
<dbReference type="EMBL" id="KZ623513">
    <property type="protein sequence ID" value="PNS22440.1"/>
    <property type="molecule type" value="Genomic_DNA"/>
</dbReference>
<accession>A0A2K1R583</accession>
<sequence>MFFGSFRFQVYTVLGDLSIFMVGKDEYDELAVFGNETRCRTLEKVYGQKVIVSWCIIPYILLSSWNLSHCSIFT</sequence>
<dbReference type="InParanoid" id="A0A2K1R583"/>
<dbReference type="AlphaFoldDB" id="A0A2K1R583"/>
<name>A0A2K1R583_POPTR</name>